<accession>A0A4R5B3M5</accession>
<feature type="domain" description="Histidine kinase/HSP90-like ATPase" evidence="2">
    <location>
        <begin position="25"/>
        <end position="129"/>
    </location>
</feature>
<dbReference type="InterPro" id="IPR003594">
    <property type="entry name" value="HATPase_dom"/>
</dbReference>
<sequence>MPAAALAPEVPTLVLAPSDQAPDHARRFLAERFRELGVANDYVGRIVVTELVTNAYKHVGVGHIVVRVLADERDGLVLIEVWDEGAEPPVIQPEDLGATSGRGLSLMVQLVHDWGVRPLNEEGKIVWARCAR</sequence>
<organism evidence="3 4">
    <name type="scientific">Actinomadura rubrisoli</name>
    <dbReference type="NCBI Taxonomy" id="2530368"/>
    <lineage>
        <taxon>Bacteria</taxon>
        <taxon>Bacillati</taxon>
        <taxon>Actinomycetota</taxon>
        <taxon>Actinomycetes</taxon>
        <taxon>Streptosporangiales</taxon>
        <taxon>Thermomonosporaceae</taxon>
        <taxon>Actinomadura</taxon>
    </lineage>
</organism>
<reference evidence="3 4" key="1">
    <citation type="submission" date="2019-03" db="EMBL/GenBank/DDBJ databases">
        <title>Draft genome sequences of novel Actinobacteria.</title>
        <authorList>
            <person name="Sahin N."/>
            <person name="Ay H."/>
            <person name="Saygin H."/>
        </authorList>
    </citation>
    <scope>NUCLEOTIDE SEQUENCE [LARGE SCALE GENOMIC DNA]</scope>
    <source>
        <strain evidence="3 4">H3C3</strain>
    </source>
</reference>
<keyword evidence="4" id="KW-1185">Reference proteome</keyword>
<keyword evidence="3" id="KW-0418">Kinase</keyword>
<dbReference type="SUPFAM" id="SSF55874">
    <property type="entry name" value="ATPase domain of HSP90 chaperone/DNA topoisomerase II/histidine kinase"/>
    <property type="match status" value="1"/>
</dbReference>
<dbReference type="InterPro" id="IPR050267">
    <property type="entry name" value="Anti-sigma-factor_SerPK"/>
</dbReference>
<dbReference type="RefSeq" id="WP_131897428.1">
    <property type="nucleotide sequence ID" value="NZ_SMKU01000147.1"/>
</dbReference>
<protein>
    <submittedName>
        <fullName evidence="3">Sensor histidine kinase</fullName>
    </submittedName>
</protein>
<proteinExistence type="predicted"/>
<evidence type="ECO:0000313" key="4">
    <source>
        <dbReference type="Proteomes" id="UP000294513"/>
    </source>
</evidence>
<dbReference type="Gene3D" id="3.30.565.10">
    <property type="entry name" value="Histidine kinase-like ATPase, C-terminal domain"/>
    <property type="match status" value="1"/>
</dbReference>
<gene>
    <name evidence="3" type="ORF">E1298_25285</name>
</gene>
<name>A0A4R5B3M5_9ACTN</name>
<keyword evidence="1" id="KW-0723">Serine/threonine-protein kinase</keyword>
<evidence type="ECO:0000256" key="1">
    <source>
        <dbReference type="ARBA" id="ARBA00022527"/>
    </source>
</evidence>
<dbReference type="EMBL" id="SMKU01000147">
    <property type="protein sequence ID" value="TDD80778.1"/>
    <property type="molecule type" value="Genomic_DNA"/>
</dbReference>
<dbReference type="CDD" id="cd16936">
    <property type="entry name" value="HATPase_RsbW-like"/>
    <property type="match status" value="1"/>
</dbReference>
<dbReference type="OrthoDB" id="3474366at2"/>
<dbReference type="PANTHER" id="PTHR35526">
    <property type="entry name" value="ANTI-SIGMA-F FACTOR RSBW-RELATED"/>
    <property type="match status" value="1"/>
</dbReference>
<dbReference type="Pfam" id="PF13581">
    <property type="entry name" value="HATPase_c_2"/>
    <property type="match status" value="1"/>
</dbReference>
<dbReference type="PANTHER" id="PTHR35526:SF3">
    <property type="entry name" value="ANTI-SIGMA-F FACTOR RSBW"/>
    <property type="match status" value="1"/>
</dbReference>
<comment type="caution">
    <text evidence="3">The sequence shown here is derived from an EMBL/GenBank/DDBJ whole genome shotgun (WGS) entry which is preliminary data.</text>
</comment>
<evidence type="ECO:0000313" key="3">
    <source>
        <dbReference type="EMBL" id="TDD80778.1"/>
    </source>
</evidence>
<dbReference type="GO" id="GO:0004674">
    <property type="term" value="F:protein serine/threonine kinase activity"/>
    <property type="evidence" value="ECO:0007669"/>
    <property type="project" value="UniProtKB-KW"/>
</dbReference>
<dbReference type="Proteomes" id="UP000294513">
    <property type="component" value="Unassembled WGS sequence"/>
</dbReference>
<evidence type="ECO:0000259" key="2">
    <source>
        <dbReference type="Pfam" id="PF13581"/>
    </source>
</evidence>
<keyword evidence="3" id="KW-0808">Transferase</keyword>
<dbReference type="AlphaFoldDB" id="A0A4R5B3M5"/>
<dbReference type="InterPro" id="IPR036890">
    <property type="entry name" value="HATPase_C_sf"/>
</dbReference>